<dbReference type="GO" id="GO:0016020">
    <property type="term" value="C:membrane"/>
    <property type="evidence" value="ECO:0007669"/>
    <property type="project" value="UniProtKB-UniRule"/>
</dbReference>
<organism evidence="4 5">
    <name type="scientific">Sandarakinorhabdus fusca</name>
    <dbReference type="NCBI Taxonomy" id="1439888"/>
    <lineage>
        <taxon>Bacteria</taxon>
        <taxon>Pseudomonadati</taxon>
        <taxon>Pseudomonadota</taxon>
        <taxon>Alphaproteobacteria</taxon>
        <taxon>Sphingomonadales</taxon>
        <taxon>Sphingosinicellaceae</taxon>
        <taxon>Sandarakinorhabdus</taxon>
    </lineage>
</organism>
<accession>A0A7C9GTC6</accession>
<reference evidence="4 5" key="1">
    <citation type="submission" date="2019-09" db="EMBL/GenBank/DDBJ databases">
        <title>Polymorphobacter sp. isolated from a lake in China.</title>
        <authorList>
            <person name="Liu Z."/>
        </authorList>
    </citation>
    <scope>NUCLEOTIDE SEQUENCE [LARGE SCALE GENOMIC DNA]</scope>
    <source>
        <strain evidence="4 5">D40P</strain>
    </source>
</reference>
<evidence type="ECO:0000313" key="4">
    <source>
        <dbReference type="EMBL" id="MQT18511.1"/>
    </source>
</evidence>
<keyword evidence="1 2" id="KW-0472">Membrane</keyword>
<keyword evidence="2" id="KW-1133">Transmembrane helix</keyword>
<dbReference type="AlphaFoldDB" id="A0A7C9GTC6"/>
<feature type="domain" description="OmpA-like" evidence="3">
    <location>
        <begin position="134"/>
        <end position="244"/>
    </location>
</feature>
<evidence type="ECO:0000313" key="5">
    <source>
        <dbReference type="Proteomes" id="UP000481327"/>
    </source>
</evidence>
<keyword evidence="2" id="KW-0812">Transmembrane</keyword>
<proteinExistence type="predicted"/>
<feature type="transmembrane region" description="Helical" evidence="2">
    <location>
        <begin position="24"/>
        <end position="45"/>
    </location>
</feature>
<evidence type="ECO:0000256" key="2">
    <source>
        <dbReference type="SAM" id="Phobius"/>
    </source>
</evidence>
<dbReference type="Proteomes" id="UP000481327">
    <property type="component" value="Unassembled WGS sequence"/>
</dbReference>
<evidence type="ECO:0000256" key="1">
    <source>
        <dbReference type="PROSITE-ProRule" id="PRU00473"/>
    </source>
</evidence>
<name>A0A7C9GTC6_9SPHN</name>
<dbReference type="Pfam" id="PF00691">
    <property type="entry name" value="OmpA"/>
    <property type="match status" value="1"/>
</dbReference>
<dbReference type="EMBL" id="WIOL01000007">
    <property type="protein sequence ID" value="MQT18511.1"/>
    <property type="molecule type" value="Genomic_DNA"/>
</dbReference>
<dbReference type="OrthoDB" id="1362639at28211"/>
<evidence type="ECO:0000259" key="3">
    <source>
        <dbReference type="PROSITE" id="PS51123"/>
    </source>
</evidence>
<sequence length="253" mass="25528">MKPCSANSARHDAPIAKTGRMAPLVKLVVGVAGTALLASAAYRLVRSPLLSDLGSRTAAVMAANGITDGRAAWVTDDGWTWRIARLSGTADAATRARTLAAVADLPGVGRAVWEDAPAAAPRAPVRTTIDTCQAQVSALLAAQPIAFAAGDPRPAAAADATLAAVARILSTCAGNRVTVTGATPVTGTAASNLALSQARAEAVAVALADRGIDRRRIEAIGRGETGVGDTAMPPAIDIRISKGPAGLRAEETT</sequence>
<dbReference type="SUPFAM" id="SSF103088">
    <property type="entry name" value="OmpA-like"/>
    <property type="match status" value="1"/>
</dbReference>
<dbReference type="Gene3D" id="3.30.1330.60">
    <property type="entry name" value="OmpA-like domain"/>
    <property type="match status" value="1"/>
</dbReference>
<protein>
    <submittedName>
        <fullName evidence="4">OmpA family protein</fullName>
    </submittedName>
</protein>
<dbReference type="InterPro" id="IPR036737">
    <property type="entry name" value="OmpA-like_sf"/>
</dbReference>
<dbReference type="InterPro" id="IPR006665">
    <property type="entry name" value="OmpA-like"/>
</dbReference>
<dbReference type="PROSITE" id="PS51123">
    <property type="entry name" value="OMPA_2"/>
    <property type="match status" value="1"/>
</dbReference>
<comment type="caution">
    <text evidence="4">The sequence shown here is derived from an EMBL/GenBank/DDBJ whole genome shotgun (WGS) entry which is preliminary data.</text>
</comment>
<keyword evidence="5" id="KW-1185">Reference proteome</keyword>
<gene>
    <name evidence="4" type="ORF">F3168_14750</name>
</gene>